<dbReference type="EMBL" id="JAMZMM010000139">
    <property type="protein sequence ID" value="MCP2729760.1"/>
    <property type="molecule type" value="Genomic_DNA"/>
</dbReference>
<feature type="compositionally biased region" description="Polar residues" evidence="1">
    <location>
        <begin position="46"/>
        <end position="79"/>
    </location>
</feature>
<keyword evidence="3" id="KW-1185">Reference proteome</keyword>
<comment type="caution">
    <text evidence="2">The sequence shown here is derived from an EMBL/GenBank/DDBJ whole genome shotgun (WGS) entry which is preliminary data.</text>
</comment>
<name>A0AAE3GS92_9CYAN</name>
<evidence type="ECO:0008006" key="4">
    <source>
        <dbReference type="Google" id="ProtNLM"/>
    </source>
</evidence>
<dbReference type="PROSITE" id="PS51257">
    <property type="entry name" value="PROKAR_LIPOPROTEIN"/>
    <property type="match status" value="1"/>
</dbReference>
<dbReference type="RefSeq" id="WP_254012537.1">
    <property type="nucleotide sequence ID" value="NZ_JAMZMM010000139.1"/>
</dbReference>
<evidence type="ECO:0000313" key="2">
    <source>
        <dbReference type="EMBL" id="MCP2729760.1"/>
    </source>
</evidence>
<dbReference type="Proteomes" id="UP001204953">
    <property type="component" value="Unassembled WGS sequence"/>
</dbReference>
<accession>A0AAE3GS92</accession>
<reference evidence="2" key="1">
    <citation type="submission" date="2022-06" db="EMBL/GenBank/DDBJ databases">
        <title>New cyanobacteria of genus Symplocastrum in benthos of Lake Baikal.</title>
        <authorList>
            <person name="Sorokovikova E."/>
            <person name="Tikhonova I."/>
            <person name="Krasnopeev A."/>
            <person name="Evseev P."/>
            <person name="Gladkikh A."/>
            <person name="Belykh O."/>
        </authorList>
    </citation>
    <scope>NUCLEOTIDE SEQUENCE</scope>
    <source>
        <strain evidence="2">BBK-W-15</strain>
    </source>
</reference>
<dbReference type="AlphaFoldDB" id="A0AAE3GS92"/>
<feature type="compositionally biased region" description="Low complexity" evidence="1">
    <location>
        <begin position="30"/>
        <end position="39"/>
    </location>
</feature>
<sequence length="276" mass="29404">MDKIKSTITTFLLLMLVGCGNTNTPGTQEKVSPSVSSSKPKGELPSLTQNTSSPLVKLDSSPSKSSTIPPVSNTENQDANSSPITPNATTNNTTNSGNNQFISSNGIGNAKVGMSLGQLKQILKGKAEFKVQSPFIADFDAIAIVQGGKPQYYILYPTGSPMRDPNIIEALVTDNPNYKTAEGITPGTPLKKAVAVYGNSTLSYSLANESREYVKFTKQPSKDIAFRVGAGNDGSLGGIYPSPQQELNQTKEFKDTATIRFIEVYCSANCPVQPLP</sequence>
<feature type="compositionally biased region" description="Low complexity" evidence="1">
    <location>
        <begin position="80"/>
        <end position="99"/>
    </location>
</feature>
<proteinExistence type="predicted"/>
<feature type="region of interest" description="Disordered" evidence="1">
    <location>
        <begin position="24"/>
        <end position="102"/>
    </location>
</feature>
<organism evidence="2 3">
    <name type="scientific">Limnofasciculus baicalensis BBK-W-15</name>
    <dbReference type="NCBI Taxonomy" id="2699891"/>
    <lineage>
        <taxon>Bacteria</taxon>
        <taxon>Bacillati</taxon>
        <taxon>Cyanobacteriota</taxon>
        <taxon>Cyanophyceae</taxon>
        <taxon>Coleofasciculales</taxon>
        <taxon>Coleofasciculaceae</taxon>
        <taxon>Limnofasciculus</taxon>
        <taxon>Limnofasciculus baicalensis</taxon>
    </lineage>
</organism>
<evidence type="ECO:0000256" key="1">
    <source>
        <dbReference type="SAM" id="MobiDB-lite"/>
    </source>
</evidence>
<evidence type="ECO:0000313" key="3">
    <source>
        <dbReference type="Proteomes" id="UP001204953"/>
    </source>
</evidence>
<protein>
    <recommendedName>
        <fullName evidence="4">Lipoprotein</fullName>
    </recommendedName>
</protein>
<gene>
    <name evidence="2" type="ORF">NJ959_15005</name>
</gene>